<dbReference type="Proteomes" id="UP000664277">
    <property type="component" value="Unassembled WGS sequence"/>
</dbReference>
<dbReference type="EMBL" id="JAFLCK010000033">
    <property type="protein sequence ID" value="MBN8662232.1"/>
    <property type="molecule type" value="Genomic_DNA"/>
</dbReference>
<proteinExistence type="predicted"/>
<evidence type="ECO:0000256" key="1">
    <source>
        <dbReference type="SAM" id="SignalP"/>
    </source>
</evidence>
<keyword evidence="1" id="KW-0732">Signal</keyword>
<evidence type="ECO:0000313" key="3">
    <source>
        <dbReference type="Proteomes" id="UP000664277"/>
    </source>
</evidence>
<feature type="chain" id="PRO_5035308230" evidence="1">
    <location>
        <begin position="30"/>
        <end position="328"/>
    </location>
</feature>
<accession>A0A8J7PIZ2</accession>
<organism evidence="2 3">
    <name type="scientific">Candidatus Obscuribacter phosphatis</name>
    <dbReference type="NCBI Taxonomy" id="1906157"/>
    <lineage>
        <taxon>Bacteria</taxon>
        <taxon>Bacillati</taxon>
        <taxon>Candidatus Melainabacteria</taxon>
        <taxon>Candidatus Obscuribacterales</taxon>
        <taxon>Candidatus Obscuribacteraceae</taxon>
        <taxon>Candidatus Obscuribacter</taxon>
    </lineage>
</organism>
<comment type="caution">
    <text evidence="2">The sequence shown here is derived from an EMBL/GenBank/DDBJ whole genome shotgun (WGS) entry which is preliminary data.</text>
</comment>
<gene>
    <name evidence="2" type="ORF">J0M35_17820</name>
</gene>
<protein>
    <submittedName>
        <fullName evidence="2">Uncharacterized protein</fullName>
    </submittedName>
</protein>
<evidence type="ECO:0000313" key="2">
    <source>
        <dbReference type="EMBL" id="MBN8662232.1"/>
    </source>
</evidence>
<feature type="signal peptide" evidence="1">
    <location>
        <begin position="1"/>
        <end position="29"/>
    </location>
</feature>
<sequence>MSVSILRGFVAMSLGLSLMGATSSAAALASTANTVEVPSQILKSGINLSTTTLCPNSQQLADQLNLTPLLTRIQELRALTAQQRGQNTLEALSNRVSLQETLDQARAIIFQTAMEADFVSAEVQAEQNVYAEVLASYQASRDKMVAGVNAVSFITNGILWAVSCGLAIPTYKYPGYSVQSGATGIIAGMVPSLASMYALKAYSGKKRTSEKEPNMLAKLFDYPTNSEIEYPNSVWKFLTSVPAEGGGKTRKEELVERWISDKNIPSFTDSKAKKQLDILTASEARRKGLSIDSLNTRIVMLEQLDGEVGKMKRLLLELAMAVNGIKQI</sequence>
<reference evidence="2" key="1">
    <citation type="submission" date="2021-02" db="EMBL/GenBank/DDBJ databases">
        <title>Genome-Resolved Metagenomics of a Microbial Community Performing Photosynthetic Biological Nutrient Removal.</title>
        <authorList>
            <person name="Mcdaniel E.A."/>
        </authorList>
    </citation>
    <scope>NUCLEOTIDE SEQUENCE</scope>
    <source>
        <strain evidence="2">UWPOB_OBS1</strain>
    </source>
</reference>
<name>A0A8J7PIZ2_9BACT</name>
<dbReference type="AlphaFoldDB" id="A0A8J7PIZ2"/>